<feature type="compositionally biased region" description="Low complexity" evidence="2">
    <location>
        <begin position="238"/>
        <end position="256"/>
    </location>
</feature>
<name>A0A177VGL9_9BASI</name>
<feature type="compositionally biased region" description="Low complexity" evidence="2">
    <location>
        <begin position="478"/>
        <end position="490"/>
    </location>
</feature>
<feature type="compositionally biased region" description="Low complexity" evidence="2">
    <location>
        <begin position="416"/>
        <end position="445"/>
    </location>
</feature>
<protein>
    <submittedName>
        <fullName evidence="3">Uncharacterized protein</fullName>
    </submittedName>
</protein>
<feature type="compositionally biased region" description="Polar residues" evidence="2">
    <location>
        <begin position="1119"/>
        <end position="1132"/>
    </location>
</feature>
<dbReference type="Proteomes" id="UP000077671">
    <property type="component" value="Unassembled WGS sequence"/>
</dbReference>
<evidence type="ECO:0000256" key="2">
    <source>
        <dbReference type="SAM" id="MobiDB-lite"/>
    </source>
</evidence>
<feature type="compositionally biased region" description="Polar residues" evidence="2">
    <location>
        <begin position="222"/>
        <end position="237"/>
    </location>
</feature>
<accession>A0A177VGL9</accession>
<feature type="region of interest" description="Disordered" evidence="2">
    <location>
        <begin position="381"/>
        <end position="509"/>
    </location>
</feature>
<feature type="region of interest" description="Disordered" evidence="2">
    <location>
        <begin position="1000"/>
        <end position="1065"/>
    </location>
</feature>
<feature type="region of interest" description="Disordered" evidence="2">
    <location>
        <begin position="106"/>
        <end position="133"/>
    </location>
</feature>
<feature type="coiled-coil region" evidence="1">
    <location>
        <begin position="885"/>
        <end position="963"/>
    </location>
</feature>
<feature type="compositionally biased region" description="Pro residues" evidence="2">
    <location>
        <begin position="257"/>
        <end position="269"/>
    </location>
</feature>
<feature type="coiled-coil region" evidence="1">
    <location>
        <begin position="595"/>
        <end position="661"/>
    </location>
</feature>
<gene>
    <name evidence="3" type="ORF">A4X03_0g440</name>
</gene>
<feature type="compositionally biased region" description="Basic and acidic residues" evidence="2">
    <location>
        <begin position="110"/>
        <end position="122"/>
    </location>
</feature>
<dbReference type="AlphaFoldDB" id="A0A177VGL9"/>
<evidence type="ECO:0000313" key="3">
    <source>
        <dbReference type="EMBL" id="KAE8265164.1"/>
    </source>
</evidence>
<reference evidence="3" key="1">
    <citation type="submission" date="2016-04" db="EMBL/GenBank/DDBJ databases">
        <authorList>
            <person name="Nguyen H.D."/>
            <person name="Kesanakurti P."/>
            <person name="Cullis J."/>
            <person name="Levesque C.A."/>
            <person name="Hambleton S."/>
        </authorList>
    </citation>
    <scope>NUCLEOTIDE SEQUENCE</scope>
    <source>
        <strain evidence="3">DAOMC 238032</strain>
    </source>
</reference>
<feature type="compositionally biased region" description="Low complexity" evidence="2">
    <location>
        <begin position="385"/>
        <end position="394"/>
    </location>
</feature>
<dbReference type="EMBL" id="LWDD02000025">
    <property type="protein sequence ID" value="KAE8265164.1"/>
    <property type="molecule type" value="Genomic_DNA"/>
</dbReference>
<organism evidence="3 4">
    <name type="scientific">Tilletia caries</name>
    <name type="common">wheat bunt fungus</name>
    <dbReference type="NCBI Taxonomy" id="13290"/>
    <lineage>
        <taxon>Eukaryota</taxon>
        <taxon>Fungi</taxon>
        <taxon>Dikarya</taxon>
        <taxon>Basidiomycota</taxon>
        <taxon>Ustilaginomycotina</taxon>
        <taxon>Exobasidiomycetes</taxon>
        <taxon>Tilletiales</taxon>
        <taxon>Tilletiaceae</taxon>
        <taxon>Tilletia</taxon>
    </lineage>
</organism>
<keyword evidence="1" id="KW-0175">Coiled coil</keyword>
<evidence type="ECO:0000313" key="4">
    <source>
        <dbReference type="Proteomes" id="UP000077671"/>
    </source>
</evidence>
<proteinExistence type="predicted"/>
<feature type="region of interest" description="Disordered" evidence="2">
    <location>
        <begin position="161"/>
        <end position="363"/>
    </location>
</feature>
<feature type="compositionally biased region" description="Low complexity" evidence="2">
    <location>
        <begin position="1048"/>
        <end position="1058"/>
    </location>
</feature>
<feature type="compositionally biased region" description="Acidic residues" evidence="2">
    <location>
        <begin position="1220"/>
        <end position="1229"/>
    </location>
</feature>
<feature type="region of interest" description="Disordered" evidence="2">
    <location>
        <begin position="1083"/>
        <end position="1169"/>
    </location>
</feature>
<reference evidence="3" key="2">
    <citation type="journal article" date="2019" name="IMA Fungus">
        <title>Genome sequencing and comparison of five Tilletia species to identify candidate genes for the detection of regulated species infecting wheat.</title>
        <authorList>
            <person name="Nguyen H.D.T."/>
            <person name="Sultana T."/>
            <person name="Kesanakurti P."/>
            <person name="Hambleton S."/>
        </authorList>
    </citation>
    <scope>NUCLEOTIDE SEQUENCE</scope>
    <source>
        <strain evidence="3">DAOMC 238032</strain>
    </source>
</reference>
<feature type="region of interest" description="Disordered" evidence="2">
    <location>
        <begin position="1201"/>
        <end position="1241"/>
    </location>
</feature>
<feature type="compositionally biased region" description="Low complexity" evidence="2">
    <location>
        <begin position="452"/>
        <end position="471"/>
    </location>
</feature>
<feature type="compositionally biased region" description="Low complexity" evidence="2">
    <location>
        <begin position="1097"/>
        <end position="1118"/>
    </location>
</feature>
<sequence>MASPSYLLDQRNSSRLSNDWASYVHLHSQLEESEPDPSIIVVKKPSVTVSASASALAPPAPASRGAESTSVEYESVDSAYSTYSSHSTVDASMPVPAAVARQPASALDARLARDPDAGDRRSAVTPHSALTDDMSEYGEDDVVLYNATRVGLHRSPSSGAAVVFNRSTQSSEGRDREVAVKRSSSHRSNQDHSVDAPTHPNAGTADGPASTRTSIGEDRNRNSIPSRVSIGTSGWQTPSESQSQHSPRSSRSVRPLTLPPAEPLPPLPSPNSNTPQLPFEGGGAMSSPEHPTHVLHHSSSVGRLRQGTNSGGHLPSSTSTPAIAPRTTSRDLGFETRSPPQTGAAISPANRDRPGTGTSSGSYINAEISSTEQRFMDRIDRPAQSVTSSSSISSAATPAHLRPGSNAAKRRMNGDSSSTVTSPVTPTAATMAPMSPSTSAALPTTNKPTDRAPPSAAGKAAVVKAKKSGPVTASPATLRANPLAGARAAASEQLHENRAPLIIGPGGRTMTRRASEINIQSRRTEMEEDKSIVKVAPQERSVILKKAETRFAGAFTEVAQAFKQLQSEKRTLENIIRATTPLDGLGDQGQLAEYLKSMTAKIASSEEEIRKLLELLDQQRAVMDYMLETHERESDAHFDQIDELHAQLDSLAEESEVHRANCVHLTAELDRAHNEAVAARSDVLKLRAAVQQESSKCEQAMTLLRAVQHQMKDRDQMSKALRTEVDTLRAREADQKHARGADEDMQANLSGHNAKELSSMSDELRRTLSSQHEADLLSRSEQIRSELATKHAREFADYKRQLRTELATQHKSEIKALKQKLESSLILSEAEAEQRLSSTNITHDTEVKMLQARLAKLEREGDSKATLEAELRERKTQHVTLVGQLAERTNAMNEMEQKSRALEKEVDTLRTAPAPAPPPLSEKDMGLSGSALQARLQAAEARANAAERAKEQLNSKLTALEEGGSKSELASLRAQLVDQRSREVQIRNAYKNLQYELRKAQQTTKADERRRTFLTGNVGGGSTSASVSGHGGSGGPASPTDGVPGLHRSNSNSSQTSRQLKRLSLPIVSKGDRILSANWMDTYQRENGNGGGGSGSGTASRPTSSPSFPPSSFRQPLSASANRTSFSTSPSPSDRRQSQMTDGGAGDEDGRNSATGTASLAGHGSSTGGVLGYGSSAISNVMGMSGMNTSTGSSMGGNYSIMANQHGGRPLSEASAYSIEEGEEEDDPLELVTSDSNYSQM</sequence>
<evidence type="ECO:0000256" key="1">
    <source>
        <dbReference type="SAM" id="Coils"/>
    </source>
</evidence>
<comment type="caution">
    <text evidence="3">The sequence shown here is derived from an EMBL/GenBank/DDBJ whole genome shotgun (WGS) entry which is preliminary data.</text>
</comment>